<dbReference type="EMBL" id="MK605242">
    <property type="protein sequence ID" value="QBQ73096.1"/>
    <property type="molecule type" value="Genomic_DNA"/>
</dbReference>
<keyword evidence="3" id="KW-1185">Reference proteome</keyword>
<feature type="transmembrane region" description="Helical" evidence="1">
    <location>
        <begin position="12"/>
        <end position="29"/>
    </location>
</feature>
<organism evidence="2 3">
    <name type="scientific">Nodularia phage vB_NspS-kac65v151</name>
    <dbReference type="NCBI Taxonomy" id="2557579"/>
    <lineage>
        <taxon>Viruses</taxon>
        <taxon>Duplodnaviria</taxon>
        <taxon>Heunggongvirae</taxon>
        <taxon>Uroviricota</taxon>
        <taxon>Caudoviricetes</taxon>
        <taxon>Ravarandavirus</taxon>
        <taxon>Ravarandavirus kac65v151</taxon>
    </lineage>
</organism>
<proteinExistence type="predicted"/>
<reference evidence="2 3" key="1">
    <citation type="submission" date="2019-03" db="EMBL/GenBank/DDBJ databases">
        <title>Diversity and diversification of Nodularia spumigena cyanophages in the Baltic Sea.</title>
        <authorList>
            <person name="Sulcius S."/>
            <person name="Holmfeldt K."/>
            <person name="Simoliunas E."/>
        </authorList>
    </citation>
    <scope>NUCLEOTIDE SEQUENCE [LARGE SCALE GENOMIC DNA]</scope>
</reference>
<name>A0A482MHR3_9CAUD</name>
<keyword evidence="1" id="KW-0472">Membrane</keyword>
<sequence>MLSTKQPEKLLGIAWIASLVQLFLVGMLGKKTALIWERRLTKSLSRFLQVALKKELNNCVSSTTLQFVETEESYTSKASFIDRDFLPTFGEKPEGWKESGKRVKRGLYRTAQGYLINADCNGAANMGRKNVAVMLGLNLSGISRGDLSAPLRLKLWS</sequence>
<evidence type="ECO:0000313" key="3">
    <source>
        <dbReference type="Proteomes" id="UP000305794"/>
    </source>
</evidence>
<accession>A0A482MHR3</accession>
<protein>
    <submittedName>
        <fullName evidence="2">Transposase</fullName>
    </submittedName>
</protein>
<dbReference type="Proteomes" id="UP000305794">
    <property type="component" value="Segment"/>
</dbReference>
<keyword evidence="1" id="KW-0812">Transmembrane</keyword>
<evidence type="ECO:0000313" key="2">
    <source>
        <dbReference type="EMBL" id="QBQ73096.1"/>
    </source>
</evidence>
<keyword evidence="1" id="KW-1133">Transmembrane helix</keyword>
<evidence type="ECO:0000256" key="1">
    <source>
        <dbReference type="SAM" id="Phobius"/>
    </source>
</evidence>
<gene>
    <name evidence="2" type="ORF">kac65v151_gp066</name>
</gene>